<evidence type="ECO:0000256" key="5">
    <source>
        <dbReference type="ARBA" id="ARBA00022692"/>
    </source>
</evidence>
<keyword evidence="11" id="KW-0868">Chloride</keyword>
<dbReference type="GO" id="GO:0072320">
    <property type="term" value="F:volume-sensitive chloride channel activity"/>
    <property type="evidence" value="ECO:0007669"/>
    <property type="project" value="TreeGrafter"/>
</dbReference>
<evidence type="ECO:0000256" key="7">
    <source>
        <dbReference type="ARBA" id="ARBA00023065"/>
    </source>
</evidence>
<feature type="transmembrane region" description="Helical" evidence="14">
    <location>
        <begin position="171"/>
        <end position="194"/>
    </location>
</feature>
<evidence type="ECO:0000256" key="8">
    <source>
        <dbReference type="ARBA" id="ARBA00023136"/>
    </source>
</evidence>
<dbReference type="EMBL" id="MDYQ01000419">
    <property type="protein sequence ID" value="PRP75126.1"/>
    <property type="molecule type" value="Genomic_DNA"/>
</dbReference>
<organism evidence="15 16">
    <name type="scientific">Planoprotostelium fungivorum</name>
    <dbReference type="NCBI Taxonomy" id="1890364"/>
    <lineage>
        <taxon>Eukaryota</taxon>
        <taxon>Amoebozoa</taxon>
        <taxon>Evosea</taxon>
        <taxon>Variosea</taxon>
        <taxon>Cavosteliida</taxon>
        <taxon>Cavosteliaceae</taxon>
        <taxon>Planoprotostelium</taxon>
    </lineage>
</organism>
<keyword evidence="16" id="KW-1185">Reference proteome</keyword>
<dbReference type="InterPro" id="IPR006990">
    <property type="entry name" value="Tweety"/>
</dbReference>
<evidence type="ECO:0000256" key="1">
    <source>
        <dbReference type="ARBA" id="ARBA00004651"/>
    </source>
</evidence>
<keyword evidence="9" id="KW-0869">Chloride channel</keyword>
<evidence type="ECO:0000313" key="16">
    <source>
        <dbReference type="Proteomes" id="UP000241769"/>
    </source>
</evidence>
<gene>
    <name evidence="15" type="ORF">PROFUN_03962</name>
</gene>
<dbReference type="GO" id="GO:0005229">
    <property type="term" value="F:intracellularly calcium-gated chloride channel activity"/>
    <property type="evidence" value="ECO:0007669"/>
    <property type="project" value="TreeGrafter"/>
</dbReference>
<accession>A0A2P6MTY5</accession>
<feature type="region of interest" description="Disordered" evidence="13">
    <location>
        <begin position="676"/>
        <end position="748"/>
    </location>
</feature>
<evidence type="ECO:0000256" key="12">
    <source>
        <dbReference type="ARBA" id="ARBA00023303"/>
    </source>
</evidence>
<dbReference type="PANTHER" id="PTHR12424:SF8">
    <property type="entry name" value="PROTEIN TWEETY"/>
    <property type="match status" value="1"/>
</dbReference>
<comment type="similarity">
    <text evidence="2">Belongs to the tweety family.</text>
</comment>
<feature type="transmembrane region" description="Helical" evidence="14">
    <location>
        <begin position="333"/>
        <end position="354"/>
    </location>
</feature>
<keyword evidence="10" id="KW-0325">Glycoprotein</keyword>
<keyword evidence="6 14" id="KW-1133">Transmembrane helix</keyword>
<comment type="caution">
    <text evidence="15">The sequence shown here is derived from an EMBL/GenBank/DDBJ whole genome shotgun (WGS) entry which is preliminary data.</text>
</comment>
<evidence type="ECO:0000256" key="14">
    <source>
        <dbReference type="SAM" id="Phobius"/>
    </source>
</evidence>
<keyword evidence="8 14" id="KW-0472">Membrane</keyword>
<dbReference type="GO" id="GO:0005886">
    <property type="term" value="C:plasma membrane"/>
    <property type="evidence" value="ECO:0007669"/>
    <property type="project" value="UniProtKB-SubCell"/>
</dbReference>
<evidence type="ECO:0000256" key="6">
    <source>
        <dbReference type="ARBA" id="ARBA00022989"/>
    </source>
</evidence>
<feature type="transmembrane region" description="Helical" evidence="14">
    <location>
        <begin position="366"/>
        <end position="388"/>
    </location>
</feature>
<name>A0A2P6MTY5_9EUKA</name>
<proteinExistence type="inferred from homology"/>
<dbReference type="PANTHER" id="PTHR12424">
    <property type="entry name" value="TWEETY-RELATED"/>
    <property type="match status" value="1"/>
</dbReference>
<keyword evidence="4" id="KW-1003">Cell membrane</keyword>
<evidence type="ECO:0000256" key="2">
    <source>
        <dbReference type="ARBA" id="ARBA00009849"/>
    </source>
</evidence>
<dbReference type="InParanoid" id="A0A2P6MTY5"/>
<keyword evidence="12" id="KW-0407">Ion channel</keyword>
<evidence type="ECO:0000313" key="15">
    <source>
        <dbReference type="EMBL" id="PRP75126.1"/>
    </source>
</evidence>
<keyword evidence="7" id="KW-0406">Ion transport</keyword>
<feature type="transmembrane region" description="Helical" evidence="14">
    <location>
        <begin position="92"/>
        <end position="109"/>
    </location>
</feature>
<evidence type="ECO:0000256" key="4">
    <source>
        <dbReference type="ARBA" id="ARBA00022475"/>
    </source>
</evidence>
<feature type="transmembrane region" description="Helical" evidence="14">
    <location>
        <begin position="237"/>
        <end position="255"/>
    </location>
</feature>
<evidence type="ECO:0000256" key="11">
    <source>
        <dbReference type="ARBA" id="ARBA00023214"/>
    </source>
</evidence>
<protein>
    <submittedName>
        <fullName evidence="15">Uncharacterized protein</fullName>
    </submittedName>
</protein>
<sequence length="748" mass="82226">MIVISSPHQASVASDQLAHQIVSLRSCFSLHRSSYSPEWDSFISGRPCSDRASSDTPLDGVGVSKADSAENVPFIQQRQKEQQRDMQSPKSFYVLMAILVGVIIMMAYTSNDAEASVASGRHVLSSAAILPQSKSRPTFDKGTVSARLCAADDDGNCNLIGYLEAIGRMTIPALILVPISIVAWFACCLGRLCCNCFGGWERTPGNVCFGEKCCDTDCYENRQFQGYSTAGIWATKILLVLMFLGLVAVFVPGFLGNRQLGKGIAGPLDSVLKFGDDMRGKMNNIVGRLQVLPYTTNINGSLTSVYAALSDFDSYGDQAHTQLNQVERYRVPVYTVLLVITPVVVLLGILGGIFNCPKLICCTAGGLFWMSALIWLLFGIQYPMLIIVSDLCDELTIYDTNIIYANATANNRTATPSGKVTIFESHINITSCNSTTFDPVKTKIDDALNQAYSTACSNDILQSLCLEARNITQYMLLVGQCTDNVTLIRNITSQPVCQLIEQYINTNDISYCMQAVQQANATLNIVDVPVVERFGYPMVVRDECRIVPLNVCPTTCNYTTTRNATGQVIYQTDVLNTYNYIYETFVRPLLGCFLFAELVDDLKGGVCDNLTPGANMVEQTFLSIGILLIPTTILMMLAFKRWRSDSYEGAQSESGLEMSSVPVHTTIPEVFSIPYEPSYTTTDTMRQAPESPKEEIPPAYTNLDSPAPPAFDAEPDHEPESIQSETPPGYEESNPAYSPEPERLHHDE</sequence>
<evidence type="ECO:0000256" key="13">
    <source>
        <dbReference type="SAM" id="MobiDB-lite"/>
    </source>
</evidence>
<reference evidence="15 16" key="1">
    <citation type="journal article" date="2018" name="Genome Biol. Evol.">
        <title>Multiple Roots of Fruiting Body Formation in Amoebozoa.</title>
        <authorList>
            <person name="Hillmann F."/>
            <person name="Forbes G."/>
            <person name="Novohradska S."/>
            <person name="Ferling I."/>
            <person name="Riege K."/>
            <person name="Groth M."/>
            <person name="Westermann M."/>
            <person name="Marz M."/>
            <person name="Spaller T."/>
            <person name="Winckler T."/>
            <person name="Schaap P."/>
            <person name="Glockner G."/>
        </authorList>
    </citation>
    <scope>NUCLEOTIDE SEQUENCE [LARGE SCALE GENOMIC DNA]</scope>
    <source>
        <strain evidence="15 16">Jena</strain>
    </source>
</reference>
<evidence type="ECO:0000256" key="3">
    <source>
        <dbReference type="ARBA" id="ARBA00022448"/>
    </source>
</evidence>
<dbReference type="AlphaFoldDB" id="A0A2P6MTY5"/>
<comment type="subcellular location">
    <subcellularLocation>
        <location evidence="1">Cell membrane</location>
        <topology evidence="1">Multi-pass membrane protein</topology>
    </subcellularLocation>
</comment>
<keyword evidence="3" id="KW-0813">Transport</keyword>
<dbReference type="GO" id="GO:0034707">
    <property type="term" value="C:chloride channel complex"/>
    <property type="evidence" value="ECO:0007669"/>
    <property type="project" value="UniProtKB-KW"/>
</dbReference>
<evidence type="ECO:0000256" key="9">
    <source>
        <dbReference type="ARBA" id="ARBA00023173"/>
    </source>
</evidence>
<evidence type="ECO:0000256" key="10">
    <source>
        <dbReference type="ARBA" id="ARBA00023180"/>
    </source>
</evidence>
<dbReference type="Proteomes" id="UP000241769">
    <property type="component" value="Unassembled WGS sequence"/>
</dbReference>
<keyword evidence="5 14" id="KW-0812">Transmembrane</keyword>